<evidence type="ECO:0000313" key="2">
    <source>
        <dbReference type="Proteomes" id="UP000464620"/>
    </source>
</evidence>
<accession>A0A6B9V478</accession>
<dbReference type="Proteomes" id="UP000464620">
    <property type="component" value="Chromosome B09"/>
</dbReference>
<dbReference type="AlphaFoldDB" id="A0A6B9V478"/>
<organism evidence="1 2">
    <name type="scientific">Arachis hypogaea</name>
    <name type="common">Peanut</name>
    <dbReference type="NCBI Taxonomy" id="3818"/>
    <lineage>
        <taxon>Eukaryota</taxon>
        <taxon>Viridiplantae</taxon>
        <taxon>Streptophyta</taxon>
        <taxon>Embryophyta</taxon>
        <taxon>Tracheophyta</taxon>
        <taxon>Spermatophyta</taxon>
        <taxon>Magnoliopsida</taxon>
        <taxon>eudicotyledons</taxon>
        <taxon>Gunneridae</taxon>
        <taxon>Pentapetalae</taxon>
        <taxon>rosids</taxon>
        <taxon>fabids</taxon>
        <taxon>Fabales</taxon>
        <taxon>Fabaceae</taxon>
        <taxon>Papilionoideae</taxon>
        <taxon>50 kb inversion clade</taxon>
        <taxon>dalbergioids sensu lato</taxon>
        <taxon>Dalbergieae</taxon>
        <taxon>Pterocarpus clade</taxon>
        <taxon>Arachis</taxon>
    </lineage>
</organism>
<gene>
    <name evidence="1" type="ORF">DS421_19g642280</name>
</gene>
<reference evidence="1 2" key="1">
    <citation type="submission" date="2020-01" db="EMBL/GenBank/DDBJ databases">
        <title>Genome sequence of Arachis hypogaea, cultivar Shitouqi.</title>
        <authorList>
            <person name="Zhuang W."/>
            <person name="Chen H."/>
            <person name="Varshney R."/>
            <person name="Wang D."/>
            <person name="Ming R."/>
        </authorList>
    </citation>
    <scope>NUCLEOTIDE SEQUENCE [LARGE SCALE GENOMIC DNA]</scope>
    <source>
        <tissue evidence="1">Young leaf</tissue>
    </source>
</reference>
<sequence length="147" mass="15879">MNPPIRAWLNRIERFVRVWEEEESHAGESRGIAVELIEHEHHVVEVSVVGDGDESIEVIAAGDLVFEEVIAVTGAVKEAGDFGNHGCEVNSTVDIKKLIGATDVGELIDASGGLDLAAIAAEKFCFVDLHVTELIILYSVVLSLKFA</sequence>
<protein>
    <submittedName>
        <fullName evidence="1">Uncharacterized protein</fullName>
    </submittedName>
</protein>
<name>A0A6B9V478_ARAHY</name>
<proteinExistence type="predicted"/>
<evidence type="ECO:0000313" key="1">
    <source>
        <dbReference type="EMBL" id="QHN76253.1"/>
    </source>
</evidence>
<dbReference type="EMBL" id="CP031001">
    <property type="protein sequence ID" value="QHN76253.1"/>
    <property type="molecule type" value="Genomic_DNA"/>
</dbReference>